<name>W4VQ96_9BACI</name>
<sequence length="83" mass="9768">MVTSFEEKPEAPKSNLAVPPFYIYQKETLPLVKQYLQEGNNPDAPGYFIPWLIQHKQVYAYKFTGFRYDIGTIESYQKVQNLF</sequence>
<dbReference type="InterPro" id="IPR029044">
    <property type="entry name" value="Nucleotide-diphossugar_trans"/>
</dbReference>
<dbReference type="Gene3D" id="3.90.550.10">
    <property type="entry name" value="Spore Coat Polysaccharide Biosynthesis Protein SpsA, Chain A"/>
    <property type="match status" value="1"/>
</dbReference>
<dbReference type="SUPFAM" id="SSF53448">
    <property type="entry name" value="Nucleotide-diphospho-sugar transferases"/>
    <property type="match status" value="1"/>
</dbReference>
<dbReference type="EMBL" id="BAVS01000056">
    <property type="protein sequence ID" value="GAE95397.1"/>
    <property type="molecule type" value="Genomic_DNA"/>
</dbReference>
<reference evidence="2 3" key="1">
    <citation type="journal article" date="2014" name="Genome Announc.">
        <title>Draft Genome Sequence of the Boron-Tolerant and Moderately Halotolerant Bacterium Gracilibacillus boraciitolerans JCM 21714T.</title>
        <authorList>
            <person name="Ahmed I."/>
            <person name="Oshima K."/>
            <person name="Suda W."/>
            <person name="Kitamura K."/>
            <person name="Iida T."/>
            <person name="Ohmori Y."/>
            <person name="Fujiwara T."/>
            <person name="Hattori M."/>
            <person name="Ohkuma M."/>
        </authorList>
    </citation>
    <scope>NUCLEOTIDE SEQUENCE [LARGE SCALE GENOMIC DNA]</scope>
    <source>
        <strain evidence="2 3">JCM 21714</strain>
    </source>
</reference>
<keyword evidence="2" id="KW-0808">Transferase</keyword>
<dbReference type="GO" id="GO:0016740">
    <property type="term" value="F:transferase activity"/>
    <property type="evidence" value="ECO:0007669"/>
    <property type="project" value="UniProtKB-KW"/>
</dbReference>
<dbReference type="Proteomes" id="UP000019102">
    <property type="component" value="Unassembled WGS sequence"/>
</dbReference>
<dbReference type="PANTHER" id="PTHR42883">
    <property type="entry name" value="GLUCOSE-1-PHOSPHATE THYMIDYLTRANSFERASE"/>
    <property type="match status" value="1"/>
</dbReference>
<organism evidence="2 3">
    <name type="scientific">Gracilibacillus boraciitolerans JCM 21714</name>
    <dbReference type="NCBI Taxonomy" id="1298598"/>
    <lineage>
        <taxon>Bacteria</taxon>
        <taxon>Bacillati</taxon>
        <taxon>Bacillota</taxon>
        <taxon>Bacilli</taxon>
        <taxon>Bacillales</taxon>
        <taxon>Bacillaceae</taxon>
        <taxon>Gracilibacillus</taxon>
    </lineage>
</organism>
<accession>W4VQ96</accession>
<dbReference type="AlphaFoldDB" id="W4VQ96"/>
<evidence type="ECO:0000313" key="3">
    <source>
        <dbReference type="Proteomes" id="UP000019102"/>
    </source>
</evidence>
<keyword evidence="3" id="KW-1185">Reference proteome</keyword>
<dbReference type="PANTHER" id="PTHR42883:SF2">
    <property type="entry name" value="THYMIDYLYLTRANSFERASE"/>
    <property type="match status" value="1"/>
</dbReference>
<feature type="domain" description="Nucleotidyl transferase" evidence="1">
    <location>
        <begin position="2"/>
        <end position="81"/>
    </location>
</feature>
<dbReference type="InterPro" id="IPR005835">
    <property type="entry name" value="NTP_transferase_dom"/>
</dbReference>
<dbReference type="STRING" id="1298598.JCM21714_4632"/>
<gene>
    <name evidence="2" type="ORF">JCM21714_4632</name>
</gene>
<evidence type="ECO:0000313" key="2">
    <source>
        <dbReference type="EMBL" id="GAE95397.1"/>
    </source>
</evidence>
<protein>
    <submittedName>
        <fullName evidence="2">Glucose-1-phosphate thymidylyltransferase</fullName>
    </submittedName>
</protein>
<proteinExistence type="predicted"/>
<dbReference type="eggNOG" id="COG1208">
    <property type="taxonomic scope" value="Bacteria"/>
</dbReference>
<evidence type="ECO:0000259" key="1">
    <source>
        <dbReference type="Pfam" id="PF00483"/>
    </source>
</evidence>
<comment type="caution">
    <text evidence="2">The sequence shown here is derived from an EMBL/GenBank/DDBJ whole genome shotgun (WGS) entry which is preliminary data.</text>
</comment>
<dbReference type="Pfam" id="PF00483">
    <property type="entry name" value="NTP_transferase"/>
    <property type="match status" value="1"/>
</dbReference>